<dbReference type="CDD" id="cd03293">
    <property type="entry name" value="ABC_NrtD_SsuB_transporters"/>
    <property type="match status" value="1"/>
</dbReference>
<dbReference type="InterPro" id="IPR027417">
    <property type="entry name" value="P-loop_NTPase"/>
</dbReference>
<evidence type="ECO:0000256" key="3">
    <source>
        <dbReference type="ARBA" id="ARBA00022840"/>
    </source>
</evidence>
<evidence type="ECO:0000259" key="6">
    <source>
        <dbReference type="PROSITE" id="PS50893"/>
    </source>
</evidence>
<dbReference type="PANTHER" id="PTHR42788:SF19">
    <property type="entry name" value="ALIPHATIC SULFONATES IMPORT ATP-BINDING PROTEIN SSUB 2"/>
    <property type="match status" value="1"/>
</dbReference>
<organism evidence="7 8">
    <name type="scientific">Paenibacillus mucilaginosus 3016</name>
    <dbReference type="NCBI Taxonomy" id="1116391"/>
    <lineage>
        <taxon>Bacteria</taxon>
        <taxon>Bacillati</taxon>
        <taxon>Bacillota</taxon>
        <taxon>Bacilli</taxon>
        <taxon>Bacillales</taxon>
        <taxon>Paenibacillaceae</taxon>
        <taxon>Paenibacillus</taxon>
    </lineage>
</organism>
<dbReference type="EMBL" id="CP003235">
    <property type="protein sequence ID" value="AFC30285.1"/>
    <property type="molecule type" value="Genomic_DNA"/>
</dbReference>
<dbReference type="STRING" id="1116391.PM3016_3452"/>
<evidence type="ECO:0000256" key="4">
    <source>
        <dbReference type="ARBA" id="ARBA00024029"/>
    </source>
</evidence>
<feature type="region of interest" description="Disordered" evidence="5">
    <location>
        <begin position="310"/>
        <end position="334"/>
    </location>
</feature>
<dbReference type="PROSITE" id="PS00211">
    <property type="entry name" value="ABC_TRANSPORTER_1"/>
    <property type="match status" value="1"/>
</dbReference>
<evidence type="ECO:0000256" key="5">
    <source>
        <dbReference type="SAM" id="MobiDB-lite"/>
    </source>
</evidence>
<dbReference type="PANTHER" id="PTHR42788">
    <property type="entry name" value="TAURINE IMPORT ATP-BINDING PROTEIN-RELATED"/>
    <property type="match status" value="1"/>
</dbReference>
<gene>
    <name evidence="7" type="ORF">PM3016_3452</name>
</gene>
<keyword evidence="3" id="KW-0067">ATP-binding</keyword>
<dbReference type="InterPro" id="IPR003439">
    <property type="entry name" value="ABC_transporter-like_ATP-bd"/>
</dbReference>
<dbReference type="GO" id="GO:0016887">
    <property type="term" value="F:ATP hydrolysis activity"/>
    <property type="evidence" value="ECO:0007669"/>
    <property type="project" value="InterPro"/>
</dbReference>
<accession>H6NLA3</accession>
<dbReference type="PROSITE" id="PS50893">
    <property type="entry name" value="ABC_TRANSPORTER_2"/>
    <property type="match status" value="1"/>
</dbReference>
<dbReference type="GO" id="GO:0005524">
    <property type="term" value="F:ATP binding"/>
    <property type="evidence" value="ECO:0007669"/>
    <property type="project" value="UniProtKB-KW"/>
</dbReference>
<evidence type="ECO:0000313" key="8">
    <source>
        <dbReference type="Proteomes" id="UP000007523"/>
    </source>
</evidence>
<keyword evidence="2" id="KW-0547">Nucleotide-binding</keyword>
<name>H6NLA3_9BACL</name>
<evidence type="ECO:0000256" key="1">
    <source>
        <dbReference type="ARBA" id="ARBA00022448"/>
    </source>
</evidence>
<feature type="domain" description="ABC transporter" evidence="6">
    <location>
        <begin position="337"/>
        <end position="568"/>
    </location>
</feature>
<dbReference type="KEGG" id="pmq:PM3016_3452"/>
<evidence type="ECO:0000256" key="2">
    <source>
        <dbReference type="ARBA" id="ARBA00022741"/>
    </source>
</evidence>
<dbReference type="SMART" id="SM00382">
    <property type="entry name" value="AAA"/>
    <property type="match status" value="1"/>
</dbReference>
<feature type="compositionally biased region" description="Low complexity" evidence="5">
    <location>
        <begin position="254"/>
        <end position="265"/>
    </location>
</feature>
<dbReference type="SUPFAM" id="SSF102215">
    <property type="entry name" value="Creatininase"/>
    <property type="match status" value="1"/>
</dbReference>
<dbReference type="Pfam" id="PF00005">
    <property type="entry name" value="ABC_tran"/>
    <property type="match status" value="1"/>
</dbReference>
<feature type="region of interest" description="Disordered" evidence="5">
    <location>
        <begin position="249"/>
        <end position="293"/>
    </location>
</feature>
<dbReference type="InterPro" id="IPR024087">
    <property type="entry name" value="Creatininase-like_sf"/>
</dbReference>
<keyword evidence="1" id="KW-0813">Transport</keyword>
<protein>
    <submittedName>
        <fullName evidence="7">ABC transporter</fullName>
    </submittedName>
</protein>
<dbReference type="InterPro" id="IPR003785">
    <property type="entry name" value="Creatininase/forma_Hydrolase"/>
</dbReference>
<dbReference type="InterPro" id="IPR050166">
    <property type="entry name" value="ABC_transporter_ATP-bind"/>
</dbReference>
<dbReference type="Pfam" id="PF02633">
    <property type="entry name" value="Creatininase"/>
    <property type="match status" value="1"/>
</dbReference>
<dbReference type="AlphaFoldDB" id="H6NLA3"/>
<dbReference type="SUPFAM" id="SSF52540">
    <property type="entry name" value="P-loop containing nucleoside triphosphate hydrolases"/>
    <property type="match status" value="1"/>
</dbReference>
<reference evidence="7 8" key="1">
    <citation type="journal article" date="2012" name="J. Bacteriol.">
        <title>Complete Genome Sequence of Paenibacillus mucilaginosus 3016, a Bacterium Functional as Microbial Fertilizer.</title>
        <authorList>
            <person name="Ma M."/>
            <person name="Wang Z."/>
            <person name="Li L."/>
            <person name="Jiang X."/>
            <person name="Guan D."/>
            <person name="Cao F."/>
            <person name="Chen H."/>
            <person name="Wang X."/>
            <person name="Shen D."/>
            <person name="Du B."/>
            <person name="Li J."/>
        </authorList>
    </citation>
    <scope>NUCLEOTIDE SEQUENCE [LARGE SCALE GENOMIC DNA]</scope>
    <source>
        <strain evidence="7 8">3016</strain>
    </source>
</reference>
<keyword evidence="8" id="KW-1185">Reference proteome</keyword>
<dbReference type="InterPro" id="IPR003593">
    <property type="entry name" value="AAA+_ATPase"/>
</dbReference>
<evidence type="ECO:0000313" key="7">
    <source>
        <dbReference type="EMBL" id="AFC30285.1"/>
    </source>
</evidence>
<dbReference type="Gene3D" id="3.40.50.300">
    <property type="entry name" value="P-loop containing nucleotide triphosphate hydrolases"/>
    <property type="match status" value="1"/>
</dbReference>
<comment type="similarity">
    <text evidence="4">Belongs to the creatininase superfamily.</text>
</comment>
<dbReference type="InterPro" id="IPR017871">
    <property type="entry name" value="ABC_transporter-like_CS"/>
</dbReference>
<dbReference type="HOGENOM" id="CLU_467576_0_0_9"/>
<sequence length="583" mass="63523">MHVRFGRNEGSAWDSRFLPRCSKREVEAIPKDEALVVLPVGAVEQHGPHLPVYTDTLIGEAFLTRAFEELPADSQIWLLPPLPYGKSTEHLGHPGTISLSATTLMSVLTDISSSLSRSGFRRLVLFNTHGGNADLLNMMAREIRIATGMMVFRLDPGALGLGDAWLSEEERKVGIHAGDYETSVVLAVQERWVHRPLAGTELPKFPVIPSLQLRSKAFAWVMDDLSESGIAGDAAAASAEKGRAILERRGDPAGRGAAGDAALRLRGGEDRLPAGAGGRRPGRKGREEGGLMMYRGTGTTTLHVTIGQPDTAADQRRGARPGEAPSAPAPELTPPLVTMKSLSKMYGNGTAALQDVDLDITEGEFLCFVGPSGCGKSTVFKLIAGLGEPTGGSLSILGLTPKEARRRSEIAFVFQDHTLLPWSSVQDNVMLPLQLKGVPKREQREEAERVLELVGLKDYMKALPRQLSGGMKMRVSIARALATRPKLLLMDEPFGALDEITRQTLQDELLKIWEADRKMTVLFVTHNVFEAVFLSTRVVVMTPRPGKIAAEIPIAAPFPRDEEFRTKPEFSDWVRSVSACLKH</sequence>
<dbReference type="Gene3D" id="3.40.50.10310">
    <property type="entry name" value="Creatininase"/>
    <property type="match status" value="1"/>
</dbReference>
<dbReference type="Proteomes" id="UP000007523">
    <property type="component" value="Chromosome"/>
</dbReference>
<proteinExistence type="inferred from homology"/>